<keyword evidence="4" id="KW-0256">Endoplasmic reticulum</keyword>
<evidence type="ECO:0000256" key="8">
    <source>
        <dbReference type="RuleBase" id="RU368083"/>
    </source>
</evidence>
<dbReference type="Pfam" id="PF04622">
    <property type="entry name" value="ERG2_Sigma1R"/>
    <property type="match status" value="1"/>
</dbReference>
<evidence type="ECO:0000256" key="6">
    <source>
        <dbReference type="ARBA" id="ARBA00023136"/>
    </source>
</evidence>
<reference evidence="9" key="1">
    <citation type="submission" date="2016-06" db="EMBL/GenBank/DDBJ databases">
        <title>Draft Genome sequence of the fungus Inonotus baumii.</title>
        <authorList>
            <person name="Zhu H."/>
            <person name="Lin W."/>
        </authorList>
    </citation>
    <scope>NUCLEOTIDE SEQUENCE</scope>
    <source>
        <strain evidence="9">821</strain>
    </source>
</reference>
<keyword evidence="3" id="KW-0812">Transmembrane</keyword>
<evidence type="ECO:0000256" key="7">
    <source>
        <dbReference type="ARBA" id="ARBA00029435"/>
    </source>
</evidence>
<dbReference type="EC" id="5.-.-.-" evidence="8"/>
<evidence type="ECO:0000256" key="5">
    <source>
        <dbReference type="ARBA" id="ARBA00022989"/>
    </source>
</evidence>
<keyword evidence="5" id="KW-1133">Transmembrane helix</keyword>
<protein>
    <recommendedName>
        <fullName evidence="8">C-8 sterol isomerase</fullName>
        <ecNumber evidence="8">5.-.-.-</ecNumber>
    </recommendedName>
    <alternativeName>
        <fullName evidence="8">Delta-8--delta-7 sterol isomerase</fullName>
    </alternativeName>
</protein>
<comment type="subcellular location">
    <subcellularLocation>
        <location evidence="1">Endoplasmic reticulum membrane</location>
    </subcellularLocation>
</comment>
<dbReference type="InterPro" id="IPR006716">
    <property type="entry name" value="ERG2_sigma1_rcpt-like"/>
</dbReference>
<organism evidence="9 10">
    <name type="scientific">Sanghuangporus baumii</name>
    <name type="common">Phellinus baumii</name>
    <dbReference type="NCBI Taxonomy" id="108892"/>
    <lineage>
        <taxon>Eukaryota</taxon>
        <taxon>Fungi</taxon>
        <taxon>Dikarya</taxon>
        <taxon>Basidiomycota</taxon>
        <taxon>Agaricomycotina</taxon>
        <taxon>Agaricomycetes</taxon>
        <taxon>Hymenochaetales</taxon>
        <taxon>Hymenochaetaceae</taxon>
        <taxon>Sanghuangporus</taxon>
    </lineage>
</organism>
<evidence type="ECO:0000256" key="4">
    <source>
        <dbReference type="ARBA" id="ARBA00022824"/>
    </source>
</evidence>
<sequence>MRKSGESPPPVPWAQKWLVRLGLVAFFIVVGRYLDSIRDQFYVFDPPFIHAVARDAVQTHGEDLPAIIQHIVANLSTEFPQTPHIARSTRHGNQSIALNTNTSEWVFSNAGGAMGAMYIIHASITEYLIIFGTPLGTEGHTGLHPSDDYFHILHGEQWAFSPGALEMEVYKPGDVHHLKRGSVKQYKMHTGCFALELAQGWIPLMLPFGLADVFTSTLDLPTFYHTARITAREMLRNLLIGKI</sequence>
<evidence type="ECO:0000256" key="1">
    <source>
        <dbReference type="ARBA" id="ARBA00004586"/>
    </source>
</evidence>
<keyword evidence="6" id="KW-0472">Membrane</keyword>
<evidence type="ECO:0000256" key="3">
    <source>
        <dbReference type="ARBA" id="ARBA00022692"/>
    </source>
</evidence>
<evidence type="ECO:0000313" key="10">
    <source>
        <dbReference type="Proteomes" id="UP000757232"/>
    </source>
</evidence>
<keyword evidence="10" id="KW-1185">Reference proteome</keyword>
<comment type="pathway">
    <text evidence="7 8">Steroid metabolism; ergosterol biosynthesis.</text>
</comment>
<gene>
    <name evidence="9" type="ORF">A7U60_g2221</name>
</gene>
<evidence type="ECO:0000313" key="9">
    <source>
        <dbReference type="EMBL" id="OCB90543.1"/>
    </source>
</evidence>
<dbReference type="AlphaFoldDB" id="A0A9Q5NAR5"/>
<comment type="caution">
    <text evidence="9">The sequence shown here is derived from an EMBL/GenBank/DDBJ whole genome shotgun (WGS) entry which is preliminary data.</text>
</comment>
<dbReference type="EMBL" id="LNZH02000126">
    <property type="protein sequence ID" value="OCB90543.1"/>
    <property type="molecule type" value="Genomic_DNA"/>
</dbReference>
<dbReference type="GO" id="GO:0006696">
    <property type="term" value="P:ergosterol biosynthetic process"/>
    <property type="evidence" value="ECO:0007669"/>
    <property type="project" value="TreeGrafter"/>
</dbReference>
<comment type="similarity">
    <text evidence="2 8">Belongs to the ERG2 family.</text>
</comment>
<name>A0A9Q5NAR5_SANBA</name>
<keyword evidence="9" id="KW-0413">Isomerase</keyword>
<dbReference type="PANTHER" id="PTHR10868">
    <property type="entry name" value="SIGMA 1-TYPE OPIOID RECEPTOR-RELATED"/>
    <property type="match status" value="1"/>
</dbReference>
<dbReference type="PANTHER" id="PTHR10868:SF1">
    <property type="entry name" value="SIGMA NON-OPIOID INTRACELLULAR RECEPTOR 1"/>
    <property type="match status" value="1"/>
</dbReference>
<accession>A0A9Q5NAR5</accession>
<dbReference type="Proteomes" id="UP000757232">
    <property type="component" value="Unassembled WGS sequence"/>
</dbReference>
<proteinExistence type="inferred from homology"/>
<dbReference type="GO" id="GO:0016853">
    <property type="term" value="F:isomerase activity"/>
    <property type="evidence" value="ECO:0007669"/>
    <property type="project" value="UniProtKB-KW"/>
</dbReference>
<comment type="function">
    <text evidence="8">Catalyzes the reaction which results in unsaturation at C-7 in the B ring of sterols.</text>
</comment>
<dbReference type="OrthoDB" id="347124at2759"/>
<evidence type="ECO:0000256" key="2">
    <source>
        <dbReference type="ARBA" id="ARBA00007141"/>
    </source>
</evidence>
<dbReference type="GO" id="GO:0005789">
    <property type="term" value="C:endoplasmic reticulum membrane"/>
    <property type="evidence" value="ECO:0007669"/>
    <property type="project" value="UniProtKB-SubCell"/>
</dbReference>